<dbReference type="PANTHER" id="PTHR11638">
    <property type="entry name" value="ATP-DEPENDENT CLP PROTEASE"/>
    <property type="match status" value="1"/>
</dbReference>
<protein>
    <submittedName>
        <fullName evidence="5">ATP-dependent Clp protease ATP-binding subunit</fullName>
    </submittedName>
</protein>
<dbReference type="PROSITE" id="PS50151">
    <property type="entry name" value="UVR"/>
    <property type="match status" value="1"/>
</dbReference>
<gene>
    <name evidence="5" type="ORF">ACFQ3L_03460</name>
</gene>
<dbReference type="GO" id="GO:0005524">
    <property type="term" value="F:ATP binding"/>
    <property type="evidence" value="ECO:0007669"/>
    <property type="project" value="UniProtKB-KW"/>
</dbReference>
<dbReference type="SUPFAM" id="SSF52540">
    <property type="entry name" value="P-loop containing nucleoside triphosphate hydrolases"/>
    <property type="match status" value="2"/>
</dbReference>
<dbReference type="SMART" id="SM01086">
    <property type="entry name" value="ClpB_D2-small"/>
    <property type="match status" value="1"/>
</dbReference>
<dbReference type="InterPro" id="IPR019489">
    <property type="entry name" value="Clp_ATPase_C"/>
</dbReference>
<dbReference type="CDD" id="cd19499">
    <property type="entry name" value="RecA-like_ClpB_Hsp104-like"/>
    <property type="match status" value="1"/>
</dbReference>
<dbReference type="PRINTS" id="PR00300">
    <property type="entry name" value="CLPPROTEASEA"/>
</dbReference>
<dbReference type="GO" id="GO:0006508">
    <property type="term" value="P:proteolysis"/>
    <property type="evidence" value="ECO:0007669"/>
    <property type="project" value="UniProtKB-KW"/>
</dbReference>
<keyword evidence="5" id="KW-0645">Protease</keyword>
<evidence type="ECO:0000313" key="6">
    <source>
        <dbReference type="Proteomes" id="UP001597249"/>
    </source>
</evidence>
<dbReference type="Pfam" id="PF17871">
    <property type="entry name" value="AAA_lid_9"/>
    <property type="match status" value="1"/>
</dbReference>
<dbReference type="InterPro" id="IPR041546">
    <property type="entry name" value="ClpA/ClpB_AAA_lid"/>
</dbReference>
<dbReference type="Gene3D" id="1.10.8.60">
    <property type="match status" value="2"/>
</dbReference>
<dbReference type="InterPro" id="IPR001270">
    <property type="entry name" value="ClpA/B"/>
</dbReference>
<accession>A0ABW4BB06</accession>
<reference evidence="6" key="1">
    <citation type="journal article" date="2019" name="Int. J. Syst. Evol. Microbiol.">
        <title>The Global Catalogue of Microorganisms (GCM) 10K type strain sequencing project: providing services to taxonomists for standard genome sequencing and annotation.</title>
        <authorList>
            <consortium name="The Broad Institute Genomics Platform"/>
            <consortium name="The Broad Institute Genome Sequencing Center for Infectious Disease"/>
            <person name="Wu L."/>
            <person name="Ma J."/>
        </authorList>
    </citation>
    <scope>NUCLEOTIDE SEQUENCE [LARGE SCALE GENOMIC DNA]</scope>
    <source>
        <strain evidence="6">CCM 8911</strain>
    </source>
</reference>
<dbReference type="RefSeq" id="WP_125584368.1">
    <property type="nucleotide sequence ID" value="NZ_JBHTMO010000006.1"/>
</dbReference>
<organism evidence="5 6">
    <name type="scientific">Lacticaseibacillus jixianensis</name>
    <dbReference type="NCBI Taxonomy" id="2486012"/>
    <lineage>
        <taxon>Bacteria</taxon>
        <taxon>Bacillati</taxon>
        <taxon>Bacillota</taxon>
        <taxon>Bacilli</taxon>
        <taxon>Lactobacillales</taxon>
        <taxon>Lactobacillaceae</taxon>
        <taxon>Lacticaseibacillus</taxon>
    </lineage>
</organism>
<keyword evidence="3" id="KW-0143">Chaperone</keyword>
<dbReference type="PROSITE" id="PS00871">
    <property type="entry name" value="CLPAB_2"/>
    <property type="match status" value="1"/>
</dbReference>
<dbReference type="Pfam" id="PF10431">
    <property type="entry name" value="ClpB_D2-small"/>
    <property type="match status" value="1"/>
</dbReference>
<keyword evidence="5" id="KW-0378">Hydrolase</keyword>
<evidence type="ECO:0000256" key="1">
    <source>
        <dbReference type="ARBA" id="ARBA00022741"/>
    </source>
</evidence>
<sequence length="709" mass="77296">MAQFNDPFFNSGMDDFLDQVLRQMGTDGRARYMVNGHELTPQEVAQLQQGGRMPAQNAQEIPVQEGQRQKKGILEKLGRNLTKEAKAGTLDPVIGRDKEIQETAEILSRRTKNNPILVGDAGVGKTAVVEGLAQAIVKGNVPAAIKDKQIISIDLSSLEAGTQYRGSFEQNIENLIKETKKAGNVILFFDEIHQILGAGATGGEDGGSKGLADIIKPALSRGEITVIGATTQDEYRNTIMKDAALARRFNDVTINEPDAKTTLAILQGVKGLYEKHHNVKLPDDVLKAAVDYSMQYIPQRSLPDKAIDLIDMTAAHLAAKHPVVDKVTLEKDIKAKTAQKDAAAKAEDFEKAAKLKTAIAALEAQRDNAETQATPVVATPDDVAQSVERLTGIPVAQMGANDIERLKNIGKRLKGKVIGQDEAVDMVARAIRRNRAGFDEGSRPIGSFLFVGPTGVGKTELAKQLALDLFGSKDAIIRLDMSEYSDRTAVSKLIGTSAGYVGYEDNGNTLTEQVRRNPYAIVLLDEIEKADPQVLTLLLQVMDDGRLTDGQGNVVDFKNTVIIATSNACFGEEALTGEHAKDEDLMKRLAPYFRPEFLNRFNGIVQFSHLTRADLGKIVDLMLADVNQTLAKKGLTLTVTDDAKQWLIAQGYDEAMGARPLRRVIEQQIRDKVTDYYLDHQDVKHLQAALVEGTIVISAVKEKAAALSK</sequence>
<dbReference type="PANTHER" id="PTHR11638:SF188">
    <property type="entry name" value="ATP-DEPENDENT CLP PROTEASE ATP-BINDING SUBUNIT CLPL"/>
    <property type="match status" value="1"/>
</dbReference>
<comment type="caution">
    <text evidence="5">The sequence shown here is derived from an EMBL/GenBank/DDBJ whole genome shotgun (WGS) entry which is preliminary data.</text>
</comment>
<evidence type="ECO:0000313" key="5">
    <source>
        <dbReference type="EMBL" id="MFD1392647.1"/>
    </source>
</evidence>
<evidence type="ECO:0000259" key="4">
    <source>
        <dbReference type="PROSITE" id="PS50151"/>
    </source>
</evidence>
<dbReference type="InterPro" id="IPR001943">
    <property type="entry name" value="UVR_dom"/>
</dbReference>
<dbReference type="InterPro" id="IPR027417">
    <property type="entry name" value="P-loop_NTPase"/>
</dbReference>
<dbReference type="Gene3D" id="3.40.50.300">
    <property type="entry name" value="P-loop containing nucleotide triphosphate hydrolases"/>
    <property type="match status" value="2"/>
</dbReference>
<feature type="domain" description="UVR" evidence="4">
    <location>
        <begin position="330"/>
        <end position="365"/>
    </location>
</feature>
<dbReference type="SMART" id="SM00382">
    <property type="entry name" value="AAA"/>
    <property type="match status" value="2"/>
</dbReference>
<name>A0ABW4BB06_9LACO</name>
<evidence type="ECO:0000256" key="3">
    <source>
        <dbReference type="ARBA" id="ARBA00023186"/>
    </source>
</evidence>
<dbReference type="Proteomes" id="UP001597249">
    <property type="component" value="Unassembled WGS sequence"/>
</dbReference>
<dbReference type="InterPro" id="IPR050130">
    <property type="entry name" value="ClpA_ClpB"/>
</dbReference>
<dbReference type="Gene3D" id="4.10.860.10">
    <property type="entry name" value="UVR domain"/>
    <property type="match status" value="1"/>
</dbReference>
<keyword evidence="6" id="KW-1185">Reference proteome</keyword>
<dbReference type="InterPro" id="IPR003959">
    <property type="entry name" value="ATPase_AAA_core"/>
</dbReference>
<dbReference type="CDD" id="cd00009">
    <property type="entry name" value="AAA"/>
    <property type="match status" value="1"/>
</dbReference>
<evidence type="ECO:0000256" key="2">
    <source>
        <dbReference type="ARBA" id="ARBA00022840"/>
    </source>
</evidence>
<dbReference type="EMBL" id="JBHTMO010000006">
    <property type="protein sequence ID" value="MFD1392647.1"/>
    <property type="molecule type" value="Genomic_DNA"/>
</dbReference>
<dbReference type="Pfam" id="PF00004">
    <property type="entry name" value="AAA"/>
    <property type="match status" value="1"/>
</dbReference>
<keyword evidence="2 5" id="KW-0067">ATP-binding</keyword>
<keyword evidence="1" id="KW-0547">Nucleotide-binding</keyword>
<dbReference type="InterPro" id="IPR028299">
    <property type="entry name" value="ClpA/B_CS2"/>
</dbReference>
<dbReference type="GO" id="GO:0008233">
    <property type="term" value="F:peptidase activity"/>
    <property type="evidence" value="ECO:0007669"/>
    <property type="project" value="UniProtKB-KW"/>
</dbReference>
<proteinExistence type="predicted"/>
<dbReference type="InterPro" id="IPR003593">
    <property type="entry name" value="AAA+_ATPase"/>
</dbReference>
<dbReference type="Pfam" id="PF07724">
    <property type="entry name" value="AAA_2"/>
    <property type="match status" value="1"/>
</dbReference>